<proteinExistence type="predicted"/>
<evidence type="ECO:0000313" key="4">
    <source>
        <dbReference type="Proteomes" id="UP000230161"/>
    </source>
</evidence>
<keyword evidence="1" id="KW-1133">Transmembrane helix</keyword>
<dbReference type="PANTHER" id="PTHR33392">
    <property type="entry name" value="POLYISOPRENYL-TEICHOIC ACID--PEPTIDOGLYCAN TEICHOIC ACID TRANSFERASE TAGU"/>
    <property type="match status" value="1"/>
</dbReference>
<dbReference type="Gene3D" id="3.30.70.2390">
    <property type="match status" value="1"/>
</dbReference>
<dbReference type="Pfam" id="PF13399">
    <property type="entry name" value="LytR_C"/>
    <property type="match status" value="1"/>
</dbReference>
<dbReference type="OrthoDB" id="5125199at2"/>
<keyword evidence="4" id="KW-1185">Reference proteome</keyword>
<gene>
    <name evidence="3" type="ORF">CLV54_1760</name>
</gene>
<keyword evidence="1" id="KW-0812">Transmembrane</keyword>
<dbReference type="RefSeq" id="WP_100344585.1">
    <property type="nucleotide sequence ID" value="NZ_PGFB01000003.1"/>
</dbReference>
<reference evidence="3 4" key="1">
    <citation type="submission" date="2017-11" db="EMBL/GenBank/DDBJ databases">
        <title>Genomic Encyclopedia of Archaeal and Bacterial Type Strains, Phase II (KMG-II): From Individual Species to Whole Genera.</title>
        <authorList>
            <person name="Goeker M."/>
        </authorList>
    </citation>
    <scope>NUCLEOTIDE SEQUENCE [LARGE SCALE GENOMIC DNA]</scope>
    <source>
        <strain evidence="3 4">DSM 25625</strain>
    </source>
</reference>
<accession>A0A2M9BVI3</accession>
<feature type="transmembrane region" description="Helical" evidence="1">
    <location>
        <begin position="33"/>
        <end position="57"/>
    </location>
</feature>
<dbReference type="EMBL" id="PGFB01000003">
    <property type="protein sequence ID" value="PJJ61969.1"/>
    <property type="molecule type" value="Genomic_DNA"/>
</dbReference>
<sequence length="187" mass="19153">MAASFPKDRFDLPTEHVLRVGAHRTPRKKGRGWIAFAWAALATVILIAVGVVGIFVINDRVSFDLPFTGSGTPTPTESATPTPTIVPVVDPALAVTVLNGTATEGLATRVGDTLTAAGWTVGSRTNASAQDVATTTVYYSDPANAGAALGLAQSLGLSTIVQSDDFADSGANLVVVIGADYVEPVTG</sequence>
<protein>
    <submittedName>
        <fullName evidence="3">LytR cell envelope-related transcriptional attenuator</fullName>
    </submittedName>
</protein>
<feature type="domain" description="LytR/CpsA/Psr regulator C-terminal" evidence="2">
    <location>
        <begin position="93"/>
        <end position="181"/>
    </location>
</feature>
<evidence type="ECO:0000313" key="3">
    <source>
        <dbReference type="EMBL" id="PJJ61969.1"/>
    </source>
</evidence>
<name>A0A2M9BVI3_9MICO</name>
<dbReference type="Proteomes" id="UP000230161">
    <property type="component" value="Unassembled WGS sequence"/>
</dbReference>
<evidence type="ECO:0000256" key="1">
    <source>
        <dbReference type="SAM" id="Phobius"/>
    </source>
</evidence>
<keyword evidence="1" id="KW-0472">Membrane</keyword>
<dbReference type="InterPro" id="IPR027381">
    <property type="entry name" value="LytR/CpsA/Psr_C"/>
</dbReference>
<evidence type="ECO:0000259" key="2">
    <source>
        <dbReference type="Pfam" id="PF13399"/>
    </source>
</evidence>
<comment type="caution">
    <text evidence="3">The sequence shown here is derived from an EMBL/GenBank/DDBJ whole genome shotgun (WGS) entry which is preliminary data.</text>
</comment>
<organism evidence="3 4">
    <name type="scientific">Compostimonas suwonensis</name>
    <dbReference type="NCBI Taxonomy" id="1048394"/>
    <lineage>
        <taxon>Bacteria</taxon>
        <taxon>Bacillati</taxon>
        <taxon>Actinomycetota</taxon>
        <taxon>Actinomycetes</taxon>
        <taxon>Micrococcales</taxon>
        <taxon>Microbacteriaceae</taxon>
        <taxon>Compostimonas</taxon>
    </lineage>
</organism>
<dbReference type="InterPro" id="IPR050922">
    <property type="entry name" value="LytR/CpsA/Psr_CW_biosynth"/>
</dbReference>
<dbReference type="AlphaFoldDB" id="A0A2M9BVI3"/>
<dbReference type="PANTHER" id="PTHR33392:SF6">
    <property type="entry name" value="POLYISOPRENYL-TEICHOIC ACID--PEPTIDOGLYCAN TEICHOIC ACID TRANSFERASE TAGU"/>
    <property type="match status" value="1"/>
</dbReference>